<dbReference type="InterPro" id="IPR036061">
    <property type="entry name" value="CheW-like_dom_sf"/>
</dbReference>
<dbReference type="Proteomes" id="UP001548189">
    <property type="component" value="Unassembled WGS sequence"/>
</dbReference>
<dbReference type="RefSeq" id="WP_353874372.1">
    <property type="nucleotide sequence ID" value="NZ_JBEVCJ010000005.1"/>
</dbReference>
<accession>A0ABV2BS54</accession>
<feature type="compositionally biased region" description="Basic and acidic residues" evidence="1">
    <location>
        <begin position="122"/>
        <end position="132"/>
    </location>
</feature>
<dbReference type="SUPFAM" id="SSF50341">
    <property type="entry name" value="CheW-like"/>
    <property type="match status" value="1"/>
</dbReference>
<evidence type="ECO:0000259" key="2">
    <source>
        <dbReference type="PROSITE" id="PS50851"/>
    </source>
</evidence>
<reference evidence="3 4" key="1">
    <citation type="submission" date="2024-06" db="EMBL/GenBank/DDBJ databases">
        <authorList>
            <person name="Li F."/>
        </authorList>
    </citation>
    <scope>NUCLEOTIDE SEQUENCE [LARGE SCALE GENOMIC DNA]</scope>
    <source>
        <strain evidence="3 4">GXAS 311</strain>
    </source>
</reference>
<sequence length="580" mass="64390">MKLNKPPVTEEQSMLEEYVDFLLQDTSNVHQLNVAPSNNNPTDISQVIARQQSAQSAAPTEVVQNKRSENKSAKTKTRKDKPAENKPTKSKSAESKSISPKIETVSTKKVPVKKAVVAPPLEQRKLDEKINADKSIQNNSDATKTSKTLNQSKAVNKSDVVEQSDALEKRDTVKNADIMKYDASSSHEKSVEPSRAQLKSDSVLDKALAHFDQQVVQQKVQQSELAKQNQSQHATQTAAQRNLKAEVPANKNKLQASKSLPAVQSEPRKKSIAPVVEESEEAMQIAWEALLEKEKATQQVADKPITQAFAKTSIDNKKTAQLTASEPVSVEKIQPTENSAKPQPRSIEEAINEYLPKEKDQRLANVEKLLSRISLATMPAPKINNTTQSLHEAKVDTQENTQSATKVQSTPQVQAEAEKATFIQRQVQRNKEILPDIFQTLIFQVAKLPLAVPLLKLGGITKITQQDITPLVGTPDWFLGLVPNERGNLMVVDTQKYLMPEQSSVVADDTYQYLIILDDSNWALACHSVGDAKNLTQDDIRWSEKSSKRPWFAGMVVEFMSALLEVDELINMLADNIVDK</sequence>
<feature type="compositionally biased region" description="Basic and acidic residues" evidence="1">
    <location>
        <begin position="166"/>
        <end position="192"/>
    </location>
</feature>
<feature type="compositionally biased region" description="Basic and acidic residues" evidence="1">
    <location>
        <begin position="80"/>
        <end position="94"/>
    </location>
</feature>
<proteinExistence type="predicted"/>
<feature type="region of interest" description="Disordered" evidence="1">
    <location>
        <begin position="247"/>
        <end position="271"/>
    </location>
</feature>
<evidence type="ECO:0000256" key="1">
    <source>
        <dbReference type="SAM" id="MobiDB-lite"/>
    </source>
</evidence>
<dbReference type="Pfam" id="PF01584">
    <property type="entry name" value="CheW"/>
    <property type="match status" value="1"/>
</dbReference>
<dbReference type="InterPro" id="IPR002545">
    <property type="entry name" value="CheW-lke_dom"/>
</dbReference>
<feature type="domain" description="CheW-like" evidence="2">
    <location>
        <begin position="437"/>
        <end position="575"/>
    </location>
</feature>
<feature type="compositionally biased region" description="Polar residues" evidence="1">
    <location>
        <begin position="32"/>
        <end position="63"/>
    </location>
</feature>
<dbReference type="SMART" id="SM00260">
    <property type="entry name" value="CheW"/>
    <property type="match status" value="1"/>
</dbReference>
<gene>
    <name evidence="3" type="ORF">ABVT43_06490</name>
</gene>
<feature type="compositionally biased region" description="Polar residues" evidence="1">
    <location>
        <begin position="134"/>
        <end position="155"/>
    </location>
</feature>
<organism evidence="3 4">
    <name type="scientific">Aliikangiella maris</name>
    <dbReference type="NCBI Taxonomy" id="3162458"/>
    <lineage>
        <taxon>Bacteria</taxon>
        <taxon>Pseudomonadati</taxon>
        <taxon>Pseudomonadota</taxon>
        <taxon>Gammaproteobacteria</taxon>
        <taxon>Oceanospirillales</taxon>
        <taxon>Pleioneaceae</taxon>
        <taxon>Aliikangiella</taxon>
    </lineage>
</organism>
<evidence type="ECO:0000313" key="4">
    <source>
        <dbReference type="Proteomes" id="UP001548189"/>
    </source>
</evidence>
<keyword evidence="4" id="KW-1185">Reference proteome</keyword>
<comment type="caution">
    <text evidence="3">The sequence shown here is derived from an EMBL/GenBank/DDBJ whole genome shotgun (WGS) entry which is preliminary data.</text>
</comment>
<dbReference type="EMBL" id="JBEVCJ010000005">
    <property type="protein sequence ID" value="MET1254765.1"/>
    <property type="molecule type" value="Genomic_DNA"/>
</dbReference>
<protein>
    <submittedName>
        <fullName evidence="3">Chemotaxis protein CheW</fullName>
    </submittedName>
</protein>
<name>A0ABV2BS54_9GAMM</name>
<dbReference type="PROSITE" id="PS50851">
    <property type="entry name" value="CHEW"/>
    <property type="match status" value="1"/>
</dbReference>
<feature type="region of interest" description="Disordered" evidence="1">
    <location>
        <begin position="32"/>
        <end position="198"/>
    </location>
</feature>
<evidence type="ECO:0000313" key="3">
    <source>
        <dbReference type="EMBL" id="MET1254765.1"/>
    </source>
</evidence>